<name>A0A1R4IQX2_9ACTN</name>
<dbReference type="AlphaFoldDB" id="A0A1R4IQX2"/>
<comment type="catalytic activity">
    <reaction evidence="6">
        <text>orotidine 5'-phosphate + H(+) = UMP + CO2</text>
        <dbReference type="Rhea" id="RHEA:11596"/>
        <dbReference type="ChEBI" id="CHEBI:15378"/>
        <dbReference type="ChEBI" id="CHEBI:16526"/>
        <dbReference type="ChEBI" id="CHEBI:57538"/>
        <dbReference type="ChEBI" id="CHEBI:57865"/>
        <dbReference type="EC" id="4.1.1.23"/>
    </reaction>
</comment>
<evidence type="ECO:0000313" key="9">
    <source>
        <dbReference type="EMBL" id="SJN22287.1"/>
    </source>
</evidence>
<dbReference type="InterPro" id="IPR011060">
    <property type="entry name" value="RibuloseP-bd_barrel"/>
</dbReference>
<dbReference type="InterPro" id="IPR001754">
    <property type="entry name" value="OMPdeCOase_dom"/>
</dbReference>
<keyword evidence="3" id="KW-0210">Decarboxylase</keyword>
<dbReference type="Proteomes" id="UP000188342">
    <property type="component" value="Unassembled WGS sequence"/>
</dbReference>
<dbReference type="SMART" id="SM00934">
    <property type="entry name" value="OMPdecase"/>
    <property type="match status" value="1"/>
</dbReference>
<dbReference type="Gene3D" id="3.20.20.70">
    <property type="entry name" value="Aldolase class I"/>
    <property type="match status" value="1"/>
</dbReference>
<dbReference type="InterPro" id="IPR011995">
    <property type="entry name" value="OMPdecase_type-2"/>
</dbReference>
<dbReference type="GO" id="GO:0044205">
    <property type="term" value="P:'de novo' UMP biosynthetic process"/>
    <property type="evidence" value="ECO:0007669"/>
    <property type="project" value="UniProtKB-UniPathway"/>
</dbReference>
<reference evidence="9 10" key="1">
    <citation type="submission" date="2017-02" db="EMBL/GenBank/DDBJ databases">
        <authorList>
            <person name="Peterson S.W."/>
        </authorList>
    </citation>
    <scope>NUCLEOTIDE SEQUENCE [LARGE SCALE GENOMIC DNA]</scope>
    <source>
        <strain evidence="9 10">LSP_Lj1</strain>
    </source>
</reference>
<keyword evidence="4" id="KW-0665">Pyrimidine biosynthesis</keyword>
<evidence type="ECO:0000256" key="3">
    <source>
        <dbReference type="ARBA" id="ARBA00022793"/>
    </source>
</evidence>
<dbReference type="OrthoDB" id="9808470at2"/>
<evidence type="ECO:0000256" key="4">
    <source>
        <dbReference type="ARBA" id="ARBA00022975"/>
    </source>
</evidence>
<evidence type="ECO:0000256" key="7">
    <source>
        <dbReference type="NCBIfam" id="TIGR02127"/>
    </source>
</evidence>
<keyword evidence="5 9" id="KW-0456">Lyase</keyword>
<dbReference type="SUPFAM" id="SSF51366">
    <property type="entry name" value="Ribulose-phoshate binding barrel"/>
    <property type="match status" value="1"/>
</dbReference>
<keyword evidence="10" id="KW-1185">Reference proteome</keyword>
<gene>
    <name evidence="9" type="ORF">FM114_03245</name>
</gene>
<dbReference type="STRING" id="1255658.FM114_03245"/>
<comment type="similarity">
    <text evidence="2">Belongs to the OMP decarboxylase family. Type 2 subfamily.</text>
</comment>
<dbReference type="Pfam" id="PF00215">
    <property type="entry name" value="OMPdecase"/>
    <property type="match status" value="1"/>
</dbReference>
<evidence type="ECO:0000256" key="1">
    <source>
        <dbReference type="ARBA" id="ARBA00004861"/>
    </source>
</evidence>
<dbReference type="InterPro" id="IPR013785">
    <property type="entry name" value="Aldolase_TIM"/>
</dbReference>
<proteinExistence type="inferred from homology"/>
<evidence type="ECO:0000256" key="6">
    <source>
        <dbReference type="ARBA" id="ARBA00049157"/>
    </source>
</evidence>
<dbReference type="PANTHER" id="PTHR43375:SF1">
    <property type="entry name" value="OROTIDINE 5'-PHOSPHATE DECARBOXYLASE"/>
    <property type="match status" value="1"/>
</dbReference>
<feature type="domain" description="Orotidine 5'-phosphate decarboxylase" evidence="8">
    <location>
        <begin position="17"/>
        <end position="262"/>
    </location>
</feature>
<dbReference type="GO" id="GO:0006207">
    <property type="term" value="P:'de novo' pyrimidine nucleobase biosynthetic process"/>
    <property type="evidence" value="ECO:0007669"/>
    <property type="project" value="InterPro"/>
</dbReference>
<accession>A0A1R4IQX2</accession>
<dbReference type="GO" id="GO:0004590">
    <property type="term" value="F:orotidine-5'-phosphate decarboxylase activity"/>
    <property type="evidence" value="ECO:0007669"/>
    <property type="project" value="UniProtKB-UniRule"/>
</dbReference>
<dbReference type="PANTHER" id="PTHR43375">
    <property type="entry name" value="OROTIDINE 5'-PHOSPHATE DECARBOXYLASE"/>
    <property type="match status" value="1"/>
</dbReference>
<dbReference type="UniPathway" id="UPA00070">
    <property type="reaction ID" value="UER00120"/>
</dbReference>
<dbReference type="CDD" id="cd04725">
    <property type="entry name" value="OMP_decarboxylase_like"/>
    <property type="match status" value="1"/>
</dbReference>
<protein>
    <recommendedName>
        <fullName evidence="7">Orotidine-5'-phosphate decarboxylase</fullName>
        <ecNumber evidence="7">4.1.1.23</ecNumber>
    </recommendedName>
</protein>
<evidence type="ECO:0000259" key="8">
    <source>
        <dbReference type="SMART" id="SM00934"/>
    </source>
</evidence>
<sequence length="269" mass="27970">MSNYAERLRALTAQRGALCVGIDPHPQILEAWSLADDVKGLEACARTVVAALGEKAAVFKPQSAFYEVYGSEGIAVLERVLDDIRQAGALSILDVKRGDIGSTMAGYARAYLAEDSSLRADAITLSPYLGFESLRPAIDLAHQTGRGIYLLARTSNPEGGDVQLARTERGTSVSQLMVDAAAAENERSGQYALGLVVGGTHADPGCDVSAFNGSILVPGIGAQGGTIEGLRGIFGDAVDRLLPSASRQIMQGGPSAQGLQDALAGLVGR</sequence>
<organism evidence="9 10">
    <name type="scientific">Luteococcus japonicus LSP_Lj1</name>
    <dbReference type="NCBI Taxonomy" id="1255658"/>
    <lineage>
        <taxon>Bacteria</taxon>
        <taxon>Bacillati</taxon>
        <taxon>Actinomycetota</taxon>
        <taxon>Actinomycetes</taxon>
        <taxon>Propionibacteriales</taxon>
        <taxon>Propionibacteriaceae</taxon>
        <taxon>Luteococcus</taxon>
    </lineage>
</organism>
<evidence type="ECO:0000256" key="2">
    <source>
        <dbReference type="ARBA" id="ARBA00008847"/>
    </source>
</evidence>
<evidence type="ECO:0000313" key="10">
    <source>
        <dbReference type="Proteomes" id="UP000188342"/>
    </source>
</evidence>
<dbReference type="RefSeq" id="WP_094763761.1">
    <property type="nucleotide sequence ID" value="NZ_FUKQ01000011.1"/>
</dbReference>
<dbReference type="EMBL" id="FUKQ01000011">
    <property type="protein sequence ID" value="SJN22287.1"/>
    <property type="molecule type" value="Genomic_DNA"/>
</dbReference>
<comment type="pathway">
    <text evidence="1">Pyrimidine metabolism; UMP biosynthesis via de novo pathway; UMP from orotate: step 2/2.</text>
</comment>
<dbReference type="EC" id="4.1.1.23" evidence="7"/>
<evidence type="ECO:0000256" key="5">
    <source>
        <dbReference type="ARBA" id="ARBA00023239"/>
    </source>
</evidence>
<dbReference type="NCBIfam" id="TIGR02127">
    <property type="entry name" value="pyrF_sub2"/>
    <property type="match status" value="1"/>
</dbReference>